<dbReference type="AlphaFoldDB" id="A0A1G8CV39"/>
<accession>A0A1G8CV39</accession>
<name>A0A1G8CV39_9PSED</name>
<dbReference type="STRING" id="428992.SAMN05216272_101773"/>
<dbReference type="CDD" id="cd06529">
    <property type="entry name" value="S24_LexA-like"/>
    <property type="match status" value="1"/>
</dbReference>
<keyword evidence="3" id="KW-1185">Reference proteome</keyword>
<organism evidence="2 3">
    <name type="scientific">Pseudomonas panipatensis</name>
    <dbReference type="NCBI Taxonomy" id="428992"/>
    <lineage>
        <taxon>Bacteria</taxon>
        <taxon>Pseudomonadati</taxon>
        <taxon>Pseudomonadota</taxon>
        <taxon>Gammaproteobacteria</taxon>
        <taxon>Pseudomonadales</taxon>
        <taxon>Pseudomonadaceae</taxon>
        <taxon>Pseudomonas</taxon>
    </lineage>
</organism>
<sequence length="80" mass="9368">MIPDFFPGDKVVVDPDQETKHNDFILAKRTSDQHVTLKRLQIEGGEAYLLATNPSWPDRIIRMSEEWIICGRIRRKIVDF</sequence>
<protein>
    <submittedName>
        <fullName evidence="2">Peptidase S24-like</fullName>
    </submittedName>
</protein>
<gene>
    <name evidence="2" type="ORF">SAMN05216272_101773</name>
</gene>
<evidence type="ECO:0000313" key="3">
    <source>
        <dbReference type="Proteomes" id="UP000199636"/>
    </source>
</evidence>
<dbReference type="InterPro" id="IPR039418">
    <property type="entry name" value="LexA-like"/>
</dbReference>
<dbReference type="Pfam" id="PF00717">
    <property type="entry name" value="Peptidase_S24"/>
    <property type="match status" value="1"/>
</dbReference>
<dbReference type="InterPro" id="IPR015927">
    <property type="entry name" value="Peptidase_S24_S26A/B/C"/>
</dbReference>
<evidence type="ECO:0000313" key="2">
    <source>
        <dbReference type="EMBL" id="SDH49029.1"/>
    </source>
</evidence>
<evidence type="ECO:0000259" key="1">
    <source>
        <dbReference type="Pfam" id="PF00717"/>
    </source>
</evidence>
<reference evidence="3" key="1">
    <citation type="submission" date="2016-10" db="EMBL/GenBank/DDBJ databases">
        <authorList>
            <person name="Varghese N."/>
            <person name="Submissions S."/>
        </authorList>
    </citation>
    <scope>NUCLEOTIDE SEQUENCE [LARGE SCALE GENOMIC DNA]</scope>
    <source>
        <strain evidence="3">CCM 7469</strain>
    </source>
</reference>
<proteinExistence type="predicted"/>
<dbReference type="Gene3D" id="2.10.109.10">
    <property type="entry name" value="Umud Fragment, subunit A"/>
    <property type="match status" value="1"/>
</dbReference>
<feature type="domain" description="Peptidase S24/S26A/S26B/S26C" evidence="1">
    <location>
        <begin position="1"/>
        <end position="73"/>
    </location>
</feature>
<dbReference type="EMBL" id="FNDS01000001">
    <property type="protein sequence ID" value="SDH49029.1"/>
    <property type="molecule type" value="Genomic_DNA"/>
</dbReference>
<dbReference type="SUPFAM" id="SSF51306">
    <property type="entry name" value="LexA/Signal peptidase"/>
    <property type="match status" value="1"/>
</dbReference>
<dbReference type="InterPro" id="IPR036286">
    <property type="entry name" value="LexA/Signal_pep-like_sf"/>
</dbReference>
<dbReference type="Proteomes" id="UP000199636">
    <property type="component" value="Unassembled WGS sequence"/>
</dbReference>